<dbReference type="SUPFAM" id="SSF52058">
    <property type="entry name" value="L domain-like"/>
    <property type="match status" value="1"/>
</dbReference>
<dbReference type="InterPro" id="IPR032675">
    <property type="entry name" value="LRR_dom_sf"/>
</dbReference>
<evidence type="ECO:0000256" key="3">
    <source>
        <dbReference type="ARBA" id="ARBA00022737"/>
    </source>
</evidence>
<reference evidence="11 12" key="1">
    <citation type="journal article" date="2024" name="G3 (Bethesda)">
        <title>Genome assembly of Hibiscus sabdariffa L. provides insights into metabolisms of medicinal natural products.</title>
        <authorList>
            <person name="Kim T."/>
        </authorList>
    </citation>
    <scope>NUCLEOTIDE SEQUENCE [LARGE SCALE GENOMIC DNA]</scope>
    <source>
        <strain evidence="11">TK-2024</strain>
        <tissue evidence="11">Old leaves</tissue>
    </source>
</reference>
<dbReference type="Proteomes" id="UP001396334">
    <property type="component" value="Unassembled WGS sequence"/>
</dbReference>
<dbReference type="Gene3D" id="1.10.10.10">
    <property type="entry name" value="Winged helix-like DNA-binding domain superfamily/Winged helix DNA-binding domain"/>
    <property type="match status" value="1"/>
</dbReference>
<evidence type="ECO:0000256" key="2">
    <source>
        <dbReference type="ARBA" id="ARBA00022614"/>
    </source>
</evidence>
<feature type="coiled-coil region" evidence="7">
    <location>
        <begin position="36"/>
        <end position="63"/>
    </location>
</feature>
<keyword evidence="12" id="KW-1185">Reference proteome</keyword>
<feature type="domain" description="Disease resistance protein At4g27190-like leucine-rich repeats" evidence="9">
    <location>
        <begin position="718"/>
        <end position="816"/>
    </location>
</feature>
<feature type="domain" description="Disease resistance protein winged helix" evidence="10">
    <location>
        <begin position="379"/>
        <end position="448"/>
    </location>
</feature>
<keyword evidence="2" id="KW-0433">Leucine-rich repeat</keyword>
<dbReference type="SUPFAM" id="SSF52540">
    <property type="entry name" value="P-loop containing nucleoside triphosphate hydrolases"/>
    <property type="match status" value="1"/>
</dbReference>
<keyword evidence="7" id="KW-0175">Coiled coil</keyword>
<keyword evidence="6" id="KW-0067">ATP-binding</keyword>
<gene>
    <name evidence="11" type="ORF">V6N11_047642</name>
</gene>
<accession>A0ABR2NLJ8</accession>
<dbReference type="InterPro" id="IPR057135">
    <property type="entry name" value="At4g27190-like_LRR"/>
</dbReference>
<proteinExistence type="inferred from homology"/>
<dbReference type="Gene3D" id="1.10.8.430">
    <property type="entry name" value="Helical domain of apoptotic protease-activating factors"/>
    <property type="match status" value="1"/>
</dbReference>
<keyword evidence="5" id="KW-0611">Plant defense</keyword>
<evidence type="ECO:0000256" key="7">
    <source>
        <dbReference type="SAM" id="Coils"/>
    </source>
</evidence>
<name>A0ABR2NLJ8_9ROSI</name>
<dbReference type="InterPro" id="IPR050905">
    <property type="entry name" value="Plant_NBS-LRR"/>
</dbReference>
<dbReference type="InterPro" id="IPR058922">
    <property type="entry name" value="WHD_DRP"/>
</dbReference>
<evidence type="ECO:0000259" key="8">
    <source>
        <dbReference type="Pfam" id="PF00931"/>
    </source>
</evidence>
<dbReference type="InterPro" id="IPR001611">
    <property type="entry name" value="Leu-rich_rpt"/>
</dbReference>
<evidence type="ECO:0000259" key="9">
    <source>
        <dbReference type="Pfam" id="PF23247"/>
    </source>
</evidence>
<dbReference type="Gene3D" id="3.80.10.10">
    <property type="entry name" value="Ribonuclease Inhibitor"/>
    <property type="match status" value="2"/>
</dbReference>
<dbReference type="PANTHER" id="PTHR33463">
    <property type="entry name" value="NB-ARC DOMAIN-CONTAINING PROTEIN-RELATED"/>
    <property type="match status" value="1"/>
</dbReference>
<keyword evidence="3" id="KW-0677">Repeat</keyword>
<dbReference type="InterPro" id="IPR002182">
    <property type="entry name" value="NB-ARC"/>
</dbReference>
<evidence type="ECO:0000313" key="12">
    <source>
        <dbReference type="Proteomes" id="UP001396334"/>
    </source>
</evidence>
<dbReference type="Pfam" id="PF23247">
    <property type="entry name" value="LRR_RPS2"/>
    <property type="match status" value="1"/>
</dbReference>
<dbReference type="PRINTS" id="PR00364">
    <property type="entry name" value="DISEASERSIST"/>
</dbReference>
<feature type="domain" description="NB-ARC" evidence="8">
    <location>
        <begin position="160"/>
        <end position="295"/>
    </location>
</feature>
<evidence type="ECO:0008006" key="13">
    <source>
        <dbReference type="Google" id="ProtNLM"/>
    </source>
</evidence>
<organism evidence="11 12">
    <name type="scientific">Hibiscus sabdariffa</name>
    <name type="common">roselle</name>
    <dbReference type="NCBI Taxonomy" id="183260"/>
    <lineage>
        <taxon>Eukaryota</taxon>
        <taxon>Viridiplantae</taxon>
        <taxon>Streptophyta</taxon>
        <taxon>Embryophyta</taxon>
        <taxon>Tracheophyta</taxon>
        <taxon>Spermatophyta</taxon>
        <taxon>Magnoliopsida</taxon>
        <taxon>eudicotyledons</taxon>
        <taxon>Gunneridae</taxon>
        <taxon>Pentapetalae</taxon>
        <taxon>rosids</taxon>
        <taxon>malvids</taxon>
        <taxon>Malvales</taxon>
        <taxon>Malvaceae</taxon>
        <taxon>Malvoideae</taxon>
        <taxon>Hibiscus</taxon>
    </lineage>
</organism>
<dbReference type="Pfam" id="PF00931">
    <property type="entry name" value="NB-ARC"/>
    <property type="match status" value="1"/>
</dbReference>
<dbReference type="Gene3D" id="3.40.50.300">
    <property type="entry name" value="P-loop containing nucleotide triphosphate hydrolases"/>
    <property type="match status" value="1"/>
</dbReference>
<evidence type="ECO:0000256" key="6">
    <source>
        <dbReference type="ARBA" id="ARBA00022840"/>
    </source>
</evidence>
<dbReference type="InterPro" id="IPR027417">
    <property type="entry name" value="P-loop_NTPase"/>
</dbReference>
<dbReference type="Pfam" id="PF13855">
    <property type="entry name" value="LRR_8"/>
    <property type="match status" value="1"/>
</dbReference>
<comment type="similarity">
    <text evidence="1">Belongs to the disease resistance NB-LRR family.</text>
</comment>
<evidence type="ECO:0000313" key="11">
    <source>
        <dbReference type="EMBL" id="KAK8976875.1"/>
    </source>
</evidence>
<dbReference type="InterPro" id="IPR036388">
    <property type="entry name" value="WH-like_DNA-bd_sf"/>
</dbReference>
<dbReference type="PANTHER" id="PTHR33463:SF220">
    <property type="entry name" value="NB-ARC DOMAIN-CONTAINING PROTEIN"/>
    <property type="match status" value="1"/>
</dbReference>
<keyword evidence="4" id="KW-0547">Nucleotide-binding</keyword>
<evidence type="ECO:0000256" key="1">
    <source>
        <dbReference type="ARBA" id="ARBA00008894"/>
    </source>
</evidence>
<evidence type="ECO:0000259" key="10">
    <source>
        <dbReference type="Pfam" id="PF23559"/>
    </source>
</evidence>
<dbReference type="Pfam" id="PF23559">
    <property type="entry name" value="WHD_DRP"/>
    <property type="match status" value="1"/>
</dbReference>
<sequence length="860" mass="98137">MGSCFSVQLSLDNFINRGWDSIVRHANYVCKLKQTLPTLSASLDELKAQRNDVQRKVDLAEIRQLKRLEQVQLWLSKAETMITEADNLIADGPREINSLCLGGCASKSCLSSYRFGEKVAKMLQDVKDHMSRGIFEKVAENQPAASVVVRPEEQPIALESMIDKFSTTPNDFDVVIWALVSKDYNVGKIQDEIGGIIGFSSEAWKYKRVEQKAVDINGVLRGKRFVVLLDDLWKRVDLIKVGIPKPNQENGSKIIFTTRSSDICGEMEARKKIKVKCLETEDAWKLFQDKVGDEALNSHPDIPKLAKQVAEECDGLPLALITIGRAMANKTTLVEWKYAIEKLKRSALPKMEDEVYPLLKFSYDNLPPTMKCCLLYCCLYPEDYEIPRRRLVEYWFCEGLLNEFDRISEAEMQGDHIINSLLSACLLERAGESSHGECVKMHDVIRDMCLWIACELGAEGKKFFVKAGAQLLKMPDVEAWEGAKRMSLMQNQIGVLKTKPKCPNLRTLLLRQTNLEKISDGFFRFIPNLTVLDLSGNRGLEALPKGISQLVSLECLDLSGCFIVELPMELKSLTKLKKLDLSFMYCLMKIPQHLISSFSKLQVFRMWNKTGDYFPKEDNVLDGADNEKLIEELISLQHLNIVWIPQIQSVSALKKILSLHLHRCCTKALELRGLGEYNVLCLENMERLERLEIRGCENMEEMRIEKLHTKVSPSTNGTSRFHTLREVSISGCHKLTDVTWLILVPNLRTLRVVWCVEMEEIVSKGKLGEVADVPFVKLETLELYRLRELKSIYWDALPFPCLKSISIEDCPKLKKLPLNSDSAEENHITIKGSQIWWTELEWENEATRHAFLSSFHDSKF</sequence>
<protein>
    <recommendedName>
        <fullName evidence="13">NB-ARC domain-containing protein</fullName>
    </recommendedName>
</protein>
<evidence type="ECO:0000256" key="5">
    <source>
        <dbReference type="ARBA" id="ARBA00022821"/>
    </source>
</evidence>
<dbReference type="InterPro" id="IPR042197">
    <property type="entry name" value="Apaf_helical"/>
</dbReference>
<comment type="caution">
    <text evidence="11">The sequence shown here is derived from an EMBL/GenBank/DDBJ whole genome shotgun (WGS) entry which is preliminary data.</text>
</comment>
<dbReference type="EMBL" id="JBBPBN010000126">
    <property type="protein sequence ID" value="KAK8976875.1"/>
    <property type="molecule type" value="Genomic_DNA"/>
</dbReference>
<evidence type="ECO:0000256" key="4">
    <source>
        <dbReference type="ARBA" id="ARBA00022741"/>
    </source>
</evidence>